<dbReference type="PANTHER" id="PTHR43179:SF12">
    <property type="entry name" value="GALACTOFURANOSYLTRANSFERASE GLFT2"/>
    <property type="match status" value="1"/>
</dbReference>
<organism evidence="6 7">
    <name type="scientific">Flavobacterium agricola</name>
    <dbReference type="NCBI Taxonomy" id="2870839"/>
    <lineage>
        <taxon>Bacteria</taxon>
        <taxon>Pseudomonadati</taxon>
        <taxon>Bacteroidota</taxon>
        <taxon>Flavobacteriia</taxon>
        <taxon>Flavobacteriales</taxon>
        <taxon>Flavobacteriaceae</taxon>
        <taxon>Flavobacterium</taxon>
    </lineage>
</organism>
<dbReference type="EMBL" id="CP081495">
    <property type="protein sequence ID" value="UYW01482.1"/>
    <property type="molecule type" value="Genomic_DNA"/>
</dbReference>
<accession>A0ABY6M0Y4</accession>
<evidence type="ECO:0000256" key="3">
    <source>
        <dbReference type="ARBA" id="ARBA00022679"/>
    </source>
</evidence>
<proteinExistence type="inferred from homology"/>
<dbReference type="Proteomes" id="UP001163328">
    <property type="component" value="Chromosome"/>
</dbReference>
<sequence length="291" mass="33466">MQFPKVYVIIVWYNGAKWVQKNIESLLHSQLPVHIICIDNCSSDDTVALLQNYKDQITFIQAPSNLGFGKANNLGIDLAQQAQADFVFFLNQDTWIYPETISNLVQAAQQNLDFGIISPIHLGPNETDWDANFATYAQQQTGNANTNLIQVPFVNAAAWLIPAQALQKVSYFEPLYGHYGEDRNFTDRIAFHHFKIGICTQAFITHDRVLTRHFKKDCIQSEYKILSILLNPNLTVKQAKKMAFKNVLGLPKYFFKYYGALKSIQLFSILFIYYFKQLSRWSTLAKARNQY</sequence>
<evidence type="ECO:0000256" key="1">
    <source>
        <dbReference type="ARBA" id="ARBA00006739"/>
    </source>
</evidence>
<feature type="transmembrane region" description="Helical" evidence="4">
    <location>
        <begin position="255"/>
        <end position="275"/>
    </location>
</feature>
<dbReference type="InterPro" id="IPR029044">
    <property type="entry name" value="Nucleotide-diphossugar_trans"/>
</dbReference>
<keyword evidence="7" id="KW-1185">Reference proteome</keyword>
<evidence type="ECO:0000313" key="7">
    <source>
        <dbReference type="Proteomes" id="UP001163328"/>
    </source>
</evidence>
<comment type="similarity">
    <text evidence="1">Belongs to the glycosyltransferase 2 family.</text>
</comment>
<evidence type="ECO:0000259" key="5">
    <source>
        <dbReference type="Pfam" id="PF00535"/>
    </source>
</evidence>
<protein>
    <submittedName>
        <fullName evidence="6">Glycosyltransferase family 2 protein</fullName>
    </submittedName>
</protein>
<dbReference type="Pfam" id="PF00535">
    <property type="entry name" value="Glycos_transf_2"/>
    <property type="match status" value="1"/>
</dbReference>
<evidence type="ECO:0000256" key="4">
    <source>
        <dbReference type="SAM" id="Phobius"/>
    </source>
</evidence>
<evidence type="ECO:0000313" key="6">
    <source>
        <dbReference type="EMBL" id="UYW01482.1"/>
    </source>
</evidence>
<dbReference type="PANTHER" id="PTHR43179">
    <property type="entry name" value="RHAMNOSYLTRANSFERASE WBBL"/>
    <property type="match status" value="1"/>
</dbReference>
<keyword evidence="2" id="KW-0328">Glycosyltransferase</keyword>
<gene>
    <name evidence="6" type="ORF">K5I29_00590</name>
</gene>
<reference evidence="6" key="1">
    <citation type="submission" date="2021-08" db="EMBL/GenBank/DDBJ databases">
        <title>Flavobacterium sp. strain CC-SYL302.</title>
        <authorList>
            <person name="Lin S.-Y."/>
            <person name="Lee T.-H."/>
            <person name="Young C.-C."/>
        </authorList>
    </citation>
    <scope>NUCLEOTIDE SEQUENCE</scope>
    <source>
        <strain evidence="6">CC-SYL302</strain>
    </source>
</reference>
<name>A0ABY6M0Y4_9FLAO</name>
<keyword evidence="4" id="KW-0472">Membrane</keyword>
<dbReference type="SUPFAM" id="SSF53448">
    <property type="entry name" value="Nucleotide-diphospho-sugar transferases"/>
    <property type="match status" value="1"/>
</dbReference>
<evidence type="ECO:0000256" key="2">
    <source>
        <dbReference type="ARBA" id="ARBA00022676"/>
    </source>
</evidence>
<dbReference type="Gene3D" id="3.90.550.10">
    <property type="entry name" value="Spore Coat Polysaccharide Biosynthesis Protein SpsA, Chain A"/>
    <property type="match status" value="1"/>
</dbReference>
<keyword evidence="4" id="KW-0812">Transmembrane</keyword>
<keyword evidence="4" id="KW-1133">Transmembrane helix</keyword>
<dbReference type="RefSeq" id="WP_264433954.1">
    <property type="nucleotide sequence ID" value="NZ_CP081495.1"/>
</dbReference>
<dbReference type="InterPro" id="IPR001173">
    <property type="entry name" value="Glyco_trans_2-like"/>
</dbReference>
<keyword evidence="3" id="KW-0808">Transferase</keyword>
<feature type="domain" description="Glycosyltransferase 2-like" evidence="5">
    <location>
        <begin position="8"/>
        <end position="167"/>
    </location>
</feature>